<dbReference type="Gene3D" id="3.40.1410.10">
    <property type="entry name" value="Chorismate lyase-like"/>
    <property type="match status" value="1"/>
</dbReference>
<evidence type="ECO:0000313" key="5">
    <source>
        <dbReference type="EMBL" id="QIG78888.1"/>
    </source>
</evidence>
<name>A0A6G6Y2E1_9SPHN</name>
<keyword evidence="1" id="KW-0805">Transcription regulation</keyword>
<dbReference type="GO" id="GO:0003700">
    <property type="term" value="F:DNA-binding transcription factor activity"/>
    <property type="evidence" value="ECO:0007669"/>
    <property type="project" value="InterPro"/>
</dbReference>
<dbReference type="InterPro" id="IPR028978">
    <property type="entry name" value="Chorismate_lyase_/UTRA_dom_sf"/>
</dbReference>
<dbReference type="RefSeq" id="WP_165325887.1">
    <property type="nucleotide sequence ID" value="NZ_CP049109.1"/>
</dbReference>
<dbReference type="Pfam" id="PF00392">
    <property type="entry name" value="GntR"/>
    <property type="match status" value="1"/>
</dbReference>
<organism evidence="5 6">
    <name type="scientific">Stakelama tenebrarum</name>
    <dbReference type="NCBI Taxonomy" id="2711215"/>
    <lineage>
        <taxon>Bacteria</taxon>
        <taxon>Pseudomonadati</taxon>
        <taxon>Pseudomonadota</taxon>
        <taxon>Alphaproteobacteria</taxon>
        <taxon>Sphingomonadales</taxon>
        <taxon>Sphingomonadaceae</taxon>
        <taxon>Stakelama</taxon>
    </lineage>
</organism>
<dbReference type="PROSITE" id="PS50949">
    <property type="entry name" value="HTH_GNTR"/>
    <property type="match status" value="1"/>
</dbReference>
<keyword evidence="2" id="KW-0238">DNA-binding</keyword>
<dbReference type="EMBL" id="CP049109">
    <property type="protein sequence ID" value="QIG78888.1"/>
    <property type="molecule type" value="Genomic_DNA"/>
</dbReference>
<evidence type="ECO:0000256" key="1">
    <source>
        <dbReference type="ARBA" id="ARBA00023015"/>
    </source>
</evidence>
<dbReference type="Proteomes" id="UP000501568">
    <property type="component" value="Chromosome"/>
</dbReference>
<dbReference type="FunFam" id="1.10.10.10:FF:000079">
    <property type="entry name" value="GntR family transcriptional regulator"/>
    <property type="match status" value="1"/>
</dbReference>
<dbReference type="Gene3D" id="1.10.10.10">
    <property type="entry name" value="Winged helix-like DNA-binding domain superfamily/Winged helix DNA-binding domain"/>
    <property type="match status" value="1"/>
</dbReference>
<evidence type="ECO:0000259" key="4">
    <source>
        <dbReference type="PROSITE" id="PS50949"/>
    </source>
</evidence>
<dbReference type="PANTHER" id="PTHR44846:SF16">
    <property type="entry name" value="TRANSCRIPTIONAL REGULATOR PHNF-RELATED"/>
    <property type="match status" value="1"/>
</dbReference>
<accession>A0A6G6Y2E1</accession>
<evidence type="ECO:0000313" key="6">
    <source>
        <dbReference type="Proteomes" id="UP000501568"/>
    </source>
</evidence>
<dbReference type="AlphaFoldDB" id="A0A6G6Y2E1"/>
<protein>
    <submittedName>
        <fullName evidence="5">UTRA domain-containing protein</fullName>
    </submittedName>
</protein>
<dbReference type="InterPro" id="IPR036388">
    <property type="entry name" value="WH-like_DNA-bd_sf"/>
</dbReference>
<dbReference type="SMART" id="SM00345">
    <property type="entry name" value="HTH_GNTR"/>
    <property type="match status" value="1"/>
</dbReference>
<dbReference type="InterPro" id="IPR036390">
    <property type="entry name" value="WH_DNA-bd_sf"/>
</dbReference>
<dbReference type="KEGG" id="spzr:G5C33_03160"/>
<dbReference type="InterPro" id="IPR011663">
    <property type="entry name" value="UTRA"/>
</dbReference>
<proteinExistence type="predicted"/>
<keyword evidence="3" id="KW-0804">Transcription</keyword>
<evidence type="ECO:0000256" key="2">
    <source>
        <dbReference type="ARBA" id="ARBA00023125"/>
    </source>
</evidence>
<dbReference type="CDD" id="cd07377">
    <property type="entry name" value="WHTH_GntR"/>
    <property type="match status" value="1"/>
</dbReference>
<dbReference type="SMART" id="SM00866">
    <property type="entry name" value="UTRA"/>
    <property type="match status" value="1"/>
</dbReference>
<evidence type="ECO:0000256" key="3">
    <source>
        <dbReference type="ARBA" id="ARBA00023163"/>
    </source>
</evidence>
<dbReference type="PANTHER" id="PTHR44846">
    <property type="entry name" value="MANNOSYL-D-GLYCERATE TRANSPORT/METABOLISM SYSTEM REPRESSOR MNGR-RELATED"/>
    <property type="match status" value="1"/>
</dbReference>
<feature type="domain" description="HTH gntR-type" evidence="4">
    <location>
        <begin position="3"/>
        <end position="71"/>
    </location>
</feature>
<reference evidence="5 6" key="1">
    <citation type="submission" date="2020-02" db="EMBL/GenBank/DDBJ databases">
        <authorList>
            <person name="Zheng R.K."/>
            <person name="Sun C.M."/>
        </authorList>
    </citation>
    <scope>NUCLEOTIDE SEQUENCE [LARGE SCALE GENOMIC DNA]</scope>
    <source>
        <strain evidence="6">zrk23</strain>
    </source>
</reference>
<dbReference type="GO" id="GO:0003677">
    <property type="term" value="F:DNA binding"/>
    <property type="evidence" value="ECO:0007669"/>
    <property type="project" value="UniProtKB-KW"/>
</dbReference>
<dbReference type="SUPFAM" id="SSF64288">
    <property type="entry name" value="Chorismate lyase-like"/>
    <property type="match status" value="1"/>
</dbReference>
<gene>
    <name evidence="5" type="ORF">G5C33_03160</name>
</gene>
<dbReference type="Pfam" id="PF07702">
    <property type="entry name" value="UTRA"/>
    <property type="match status" value="1"/>
</dbReference>
<dbReference type="SUPFAM" id="SSF46785">
    <property type="entry name" value="Winged helix' DNA-binding domain"/>
    <property type="match status" value="1"/>
</dbReference>
<keyword evidence="6" id="KW-1185">Reference proteome</keyword>
<sequence length="247" mass="28460">MPLSLHEQIRTDIERKILSGELLPGDHIPIEHELMRMYGCARMTVNKAISALAAAGLVERRKRFGTFVAKPRVHSLILDIPDLESEIIAREQAYRWELISRRIRKPKRNDAIEQDLARGEKLLEVKGIHYSDEKPLAFEFRVISLASVPEVADVALEEQPLSGWLLEHVPWTGVETRISAIGADRDTAETLGLTEGVPCLSLERRTWRGDDPITRLRQVFDGARYDLFARFQDDDARRRFVRYERQH</sequence>
<dbReference type="InterPro" id="IPR000524">
    <property type="entry name" value="Tscrpt_reg_HTH_GntR"/>
</dbReference>
<dbReference type="PRINTS" id="PR00035">
    <property type="entry name" value="HTHGNTR"/>
</dbReference>
<dbReference type="InterPro" id="IPR050679">
    <property type="entry name" value="Bact_HTH_transcr_reg"/>
</dbReference>